<dbReference type="InterPro" id="IPR046342">
    <property type="entry name" value="CBS_dom_sf"/>
</dbReference>
<comment type="caution">
    <text evidence="4">The sequence shown here is derived from an EMBL/GenBank/DDBJ whole genome shotgun (WGS) entry which is preliminary data.</text>
</comment>
<accession>A0ABQ6H9Z6</accession>
<keyword evidence="1 2" id="KW-0129">CBS domain</keyword>
<dbReference type="Gene3D" id="3.10.580.10">
    <property type="entry name" value="CBS-domain"/>
    <property type="match status" value="1"/>
</dbReference>
<evidence type="ECO:0000256" key="2">
    <source>
        <dbReference type="PROSITE-ProRule" id="PRU00703"/>
    </source>
</evidence>
<dbReference type="InterPro" id="IPR051257">
    <property type="entry name" value="Diverse_CBS-Domain"/>
</dbReference>
<evidence type="ECO:0000313" key="5">
    <source>
        <dbReference type="Proteomes" id="UP001157133"/>
    </source>
</evidence>
<dbReference type="SMART" id="SM00116">
    <property type="entry name" value="CBS"/>
    <property type="match status" value="2"/>
</dbReference>
<dbReference type="InterPro" id="IPR000644">
    <property type="entry name" value="CBS_dom"/>
</dbReference>
<sequence>MHFKKYISTKLIYLNLDNTLRDAKKLFDAHQIHHLLILDEDKKLVGLITDRELYKQLSPTIGSAKETREDERILSKKVHLVMTRNPVCCLANTSLGEMSVLFNDHHISALPIVNADKTALGIITWRDILRMLAVRYQKKQLDGSQNQA</sequence>
<dbReference type="Proteomes" id="UP001157133">
    <property type="component" value="Unassembled WGS sequence"/>
</dbReference>
<feature type="domain" description="CBS" evidence="3">
    <location>
        <begin position="7"/>
        <end position="71"/>
    </location>
</feature>
<gene>
    <name evidence="4" type="ORF">theurythT_30430</name>
</gene>
<dbReference type="EMBL" id="BSSU01000017">
    <property type="protein sequence ID" value="GLX83590.1"/>
    <property type="molecule type" value="Genomic_DNA"/>
</dbReference>
<feature type="domain" description="CBS" evidence="3">
    <location>
        <begin position="82"/>
        <end position="141"/>
    </location>
</feature>
<dbReference type="PANTHER" id="PTHR43080:SF2">
    <property type="entry name" value="CBS DOMAIN-CONTAINING PROTEIN"/>
    <property type="match status" value="1"/>
</dbReference>
<evidence type="ECO:0000313" key="4">
    <source>
        <dbReference type="EMBL" id="GLX83590.1"/>
    </source>
</evidence>
<dbReference type="CDD" id="cd04584">
    <property type="entry name" value="CBS_pair_AcuB_like"/>
    <property type="match status" value="1"/>
</dbReference>
<reference evidence="4 5" key="1">
    <citation type="submission" date="2023-03" db="EMBL/GenBank/DDBJ databases">
        <title>Draft genome sequence of Thalassotalea eurytherma JCM 18482T.</title>
        <authorList>
            <person name="Sawabe T."/>
        </authorList>
    </citation>
    <scope>NUCLEOTIDE SEQUENCE [LARGE SCALE GENOMIC DNA]</scope>
    <source>
        <strain evidence="4 5">JCM 18482</strain>
    </source>
</reference>
<dbReference type="PANTHER" id="PTHR43080">
    <property type="entry name" value="CBS DOMAIN-CONTAINING PROTEIN CBSX3, MITOCHONDRIAL"/>
    <property type="match status" value="1"/>
</dbReference>
<evidence type="ECO:0000256" key="1">
    <source>
        <dbReference type="ARBA" id="ARBA00023122"/>
    </source>
</evidence>
<organism evidence="4 5">
    <name type="scientific">Thalassotalea eurytherma</name>
    <dbReference type="NCBI Taxonomy" id="1144278"/>
    <lineage>
        <taxon>Bacteria</taxon>
        <taxon>Pseudomonadati</taxon>
        <taxon>Pseudomonadota</taxon>
        <taxon>Gammaproteobacteria</taxon>
        <taxon>Alteromonadales</taxon>
        <taxon>Colwelliaceae</taxon>
        <taxon>Thalassotalea</taxon>
    </lineage>
</organism>
<name>A0ABQ6H9Z6_9GAMM</name>
<keyword evidence="5" id="KW-1185">Reference proteome</keyword>
<proteinExistence type="predicted"/>
<dbReference type="RefSeq" id="WP_284209063.1">
    <property type="nucleotide sequence ID" value="NZ_BSSU01000017.1"/>
</dbReference>
<protein>
    <submittedName>
        <fullName evidence="4">CBS domain-containing protein</fullName>
    </submittedName>
</protein>
<dbReference type="SUPFAM" id="SSF54631">
    <property type="entry name" value="CBS-domain pair"/>
    <property type="match status" value="1"/>
</dbReference>
<dbReference type="PROSITE" id="PS51371">
    <property type="entry name" value="CBS"/>
    <property type="match status" value="2"/>
</dbReference>
<evidence type="ECO:0000259" key="3">
    <source>
        <dbReference type="PROSITE" id="PS51371"/>
    </source>
</evidence>
<dbReference type="Pfam" id="PF00571">
    <property type="entry name" value="CBS"/>
    <property type="match status" value="2"/>
</dbReference>